<comment type="caution">
    <text evidence="1">The sequence shown here is derived from an EMBL/GenBank/DDBJ whole genome shotgun (WGS) entry which is preliminary data.</text>
</comment>
<organism evidence="1 2">
    <name type="scientific">Choanephora cucurbitarum</name>
    <dbReference type="NCBI Taxonomy" id="101091"/>
    <lineage>
        <taxon>Eukaryota</taxon>
        <taxon>Fungi</taxon>
        <taxon>Fungi incertae sedis</taxon>
        <taxon>Mucoromycota</taxon>
        <taxon>Mucoromycotina</taxon>
        <taxon>Mucoromycetes</taxon>
        <taxon>Mucorales</taxon>
        <taxon>Mucorineae</taxon>
        <taxon>Choanephoraceae</taxon>
        <taxon>Choanephoroideae</taxon>
        <taxon>Choanephora</taxon>
    </lineage>
</organism>
<gene>
    <name evidence="1" type="ORF">A0J61_11232</name>
</gene>
<dbReference type="Proteomes" id="UP000093000">
    <property type="component" value="Unassembled WGS sequence"/>
</dbReference>
<proteinExistence type="predicted"/>
<dbReference type="EMBL" id="LUGH01001807">
    <property type="protein sequence ID" value="OBZ80719.1"/>
    <property type="molecule type" value="Genomic_DNA"/>
</dbReference>
<protein>
    <submittedName>
        <fullName evidence="1">Uncharacterized protein</fullName>
    </submittedName>
</protein>
<feature type="non-terminal residue" evidence="1">
    <location>
        <position position="125"/>
    </location>
</feature>
<keyword evidence="2" id="KW-1185">Reference proteome</keyword>
<sequence>MLNVLKLKLSDTEDEIERHLQGRYIGPTEAFARIFEYKTHKKNSTVALLALHLPKQQPVYFSEDGTPSELQHTLANSRSMLMAYFHYYQNNPTAQKYLYQDFPQYFVWDKKDKVWKHRQRGFAIG</sequence>
<dbReference type="InParanoid" id="A0A1C7MWB2"/>
<dbReference type="STRING" id="101091.A0A1C7MWB2"/>
<dbReference type="OrthoDB" id="2285856at2759"/>
<evidence type="ECO:0000313" key="1">
    <source>
        <dbReference type="EMBL" id="OBZ80719.1"/>
    </source>
</evidence>
<evidence type="ECO:0000313" key="2">
    <source>
        <dbReference type="Proteomes" id="UP000093000"/>
    </source>
</evidence>
<accession>A0A1C7MWB2</accession>
<name>A0A1C7MWB2_9FUNG</name>
<dbReference type="AlphaFoldDB" id="A0A1C7MWB2"/>
<reference evidence="1 2" key="1">
    <citation type="submission" date="2016-03" db="EMBL/GenBank/DDBJ databases">
        <title>Choanephora cucurbitarum.</title>
        <authorList>
            <person name="Min B."/>
            <person name="Park H."/>
            <person name="Park J.-H."/>
            <person name="Shin H.-D."/>
            <person name="Choi I.-G."/>
        </authorList>
    </citation>
    <scope>NUCLEOTIDE SEQUENCE [LARGE SCALE GENOMIC DNA]</scope>
    <source>
        <strain evidence="1 2">KUS-F28377</strain>
    </source>
</reference>